<keyword evidence="3" id="KW-1185">Reference proteome</keyword>
<accession>A0A562VF54</accession>
<evidence type="ECO:0000313" key="2">
    <source>
        <dbReference type="EMBL" id="TWJ16431.1"/>
    </source>
</evidence>
<feature type="transmembrane region" description="Helical" evidence="1">
    <location>
        <begin position="24"/>
        <end position="43"/>
    </location>
</feature>
<protein>
    <submittedName>
        <fullName evidence="2">Uncharacterized protein</fullName>
    </submittedName>
</protein>
<dbReference type="EMBL" id="VLLN01000027">
    <property type="protein sequence ID" value="TWJ16431.1"/>
    <property type="molecule type" value="Genomic_DNA"/>
</dbReference>
<comment type="caution">
    <text evidence="2">The sequence shown here is derived from an EMBL/GenBank/DDBJ whole genome shotgun (WGS) entry which is preliminary data.</text>
</comment>
<dbReference type="Proteomes" id="UP000319449">
    <property type="component" value="Unassembled WGS sequence"/>
</dbReference>
<reference evidence="2 3" key="1">
    <citation type="submission" date="2019-07" db="EMBL/GenBank/DDBJ databases">
        <title>Genomic Encyclopedia of Archaeal and Bacterial Type Strains, Phase II (KMG-II): from individual species to whole genera.</title>
        <authorList>
            <person name="Goeker M."/>
        </authorList>
    </citation>
    <scope>NUCLEOTIDE SEQUENCE [LARGE SCALE GENOMIC DNA]</scope>
    <source>
        <strain evidence="2 3">ATCC BAA-1139</strain>
    </source>
</reference>
<evidence type="ECO:0000313" key="3">
    <source>
        <dbReference type="Proteomes" id="UP000319449"/>
    </source>
</evidence>
<dbReference type="AlphaFoldDB" id="A0A562VF54"/>
<dbReference type="RefSeq" id="WP_145024911.1">
    <property type="nucleotide sequence ID" value="NZ_VLLN01000027.1"/>
</dbReference>
<keyword evidence="1" id="KW-0472">Membrane</keyword>
<sequence length="81" mass="9406">MFYLFLCTAIMINTFIDLSVVESALLWLTFFCGYLVTSYLGIVHNTERYRRRLGNEYRSQLNEVQQELLTVKPVKGKAAAH</sequence>
<keyword evidence="1" id="KW-1133">Transmembrane helix</keyword>
<organism evidence="2 3">
    <name type="scientific">Geobacter argillaceus</name>
    <dbReference type="NCBI Taxonomy" id="345631"/>
    <lineage>
        <taxon>Bacteria</taxon>
        <taxon>Pseudomonadati</taxon>
        <taxon>Thermodesulfobacteriota</taxon>
        <taxon>Desulfuromonadia</taxon>
        <taxon>Geobacterales</taxon>
        <taxon>Geobacteraceae</taxon>
        <taxon>Geobacter</taxon>
    </lineage>
</organism>
<name>A0A562VF54_9BACT</name>
<keyword evidence="1" id="KW-0812">Transmembrane</keyword>
<proteinExistence type="predicted"/>
<gene>
    <name evidence="2" type="ORF">JN12_03372</name>
</gene>
<evidence type="ECO:0000256" key="1">
    <source>
        <dbReference type="SAM" id="Phobius"/>
    </source>
</evidence>